<evidence type="ECO:0000256" key="7">
    <source>
        <dbReference type="ARBA" id="ARBA00022833"/>
    </source>
</evidence>
<dbReference type="Pfam" id="PF17900">
    <property type="entry name" value="Peptidase_M1_N"/>
    <property type="match status" value="1"/>
</dbReference>
<keyword evidence="8" id="KW-0482">Metalloprotease</keyword>
<evidence type="ECO:0000256" key="5">
    <source>
        <dbReference type="ARBA" id="ARBA00022723"/>
    </source>
</evidence>
<feature type="domain" description="Peptidase M1 membrane alanine aminopeptidase" evidence="9">
    <location>
        <begin position="236"/>
        <end position="447"/>
    </location>
</feature>
<organism evidence="12">
    <name type="scientific">freshwater metagenome</name>
    <dbReference type="NCBI Taxonomy" id="449393"/>
    <lineage>
        <taxon>unclassified sequences</taxon>
        <taxon>metagenomes</taxon>
        <taxon>ecological metagenomes</taxon>
    </lineage>
</organism>
<dbReference type="PANTHER" id="PTHR11533">
    <property type="entry name" value="PROTEASE M1 ZINC METALLOPROTEASE"/>
    <property type="match status" value="1"/>
</dbReference>
<dbReference type="InterPro" id="IPR014782">
    <property type="entry name" value="Peptidase_M1_dom"/>
</dbReference>
<dbReference type="GO" id="GO:0005737">
    <property type="term" value="C:cytoplasm"/>
    <property type="evidence" value="ECO:0007669"/>
    <property type="project" value="TreeGrafter"/>
</dbReference>
<name>A0A6J7BWL6_9ZZZZ</name>
<dbReference type="Gene3D" id="1.10.390.10">
    <property type="entry name" value="Neutral Protease Domain 2"/>
    <property type="match status" value="1"/>
</dbReference>
<dbReference type="InterPro" id="IPR027268">
    <property type="entry name" value="Peptidase_M4/M1_CTD_sf"/>
</dbReference>
<dbReference type="GO" id="GO:0042277">
    <property type="term" value="F:peptide binding"/>
    <property type="evidence" value="ECO:0007669"/>
    <property type="project" value="TreeGrafter"/>
</dbReference>
<keyword evidence="4" id="KW-0645">Protease</keyword>
<evidence type="ECO:0000259" key="11">
    <source>
        <dbReference type="Pfam" id="PF17900"/>
    </source>
</evidence>
<dbReference type="InterPro" id="IPR024571">
    <property type="entry name" value="ERAP1-like_C_dom"/>
</dbReference>
<evidence type="ECO:0000256" key="6">
    <source>
        <dbReference type="ARBA" id="ARBA00022801"/>
    </source>
</evidence>
<dbReference type="PANTHER" id="PTHR11533:SF174">
    <property type="entry name" value="PUROMYCIN-SENSITIVE AMINOPEPTIDASE-RELATED"/>
    <property type="match status" value="1"/>
</dbReference>
<dbReference type="FunFam" id="2.60.40.1730:FF:000010">
    <property type="entry name" value="Putative aminopeptidase N"/>
    <property type="match status" value="1"/>
</dbReference>
<dbReference type="InterPro" id="IPR042097">
    <property type="entry name" value="Aminopeptidase_N-like_N_sf"/>
</dbReference>
<dbReference type="InterPro" id="IPR012778">
    <property type="entry name" value="Pept_M1_aminopeptidase"/>
</dbReference>
<gene>
    <name evidence="12" type="ORF">UFOPK3268_00737</name>
</gene>
<dbReference type="SUPFAM" id="SSF63737">
    <property type="entry name" value="Leukotriene A4 hydrolase N-terminal domain"/>
    <property type="match status" value="1"/>
</dbReference>
<feature type="domain" description="ERAP1-like C-terminal" evidence="10">
    <location>
        <begin position="534"/>
        <end position="842"/>
    </location>
</feature>
<comment type="cofactor">
    <cofactor evidence="1">
        <name>Zn(2+)</name>
        <dbReference type="ChEBI" id="CHEBI:29105"/>
    </cofactor>
</comment>
<dbReference type="EMBL" id="CAFBIZ010000077">
    <property type="protein sequence ID" value="CAB4849241.1"/>
    <property type="molecule type" value="Genomic_DNA"/>
</dbReference>
<reference evidence="12" key="1">
    <citation type="submission" date="2020-05" db="EMBL/GenBank/DDBJ databases">
        <authorList>
            <person name="Chiriac C."/>
            <person name="Salcher M."/>
            <person name="Ghai R."/>
            <person name="Kavagutti S V."/>
        </authorList>
    </citation>
    <scope>NUCLEOTIDE SEQUENCE</scope>
</reference>
<dbReference type="CDD" id="cd09602">
    <property type="entry name" value="M1_APN"/>
    <property type="match status" value="1"/>
</dbReference>
<dbReference type="GO" id="GO:0043171">
    <property type="term" value="P:peptide catabolic process"/>
    <property type="evidence" value="ECO:0007669"/>
    <property type="project" value="TreeGrafter"/>
</dbReference>
<evidence type="ECO:0000259" key="10">
    <source>
        <dbReference type="Pfam" id="PF11838"/>
    </source>
</evidence>
<evidence type="ECO:0000313" key="12">
    <source>
        <dbReference type="EMBL" id="CAB4849241.1"/>
    </source>
</evidence>
<dbReference type="InterPro" id="IPR045357">
    <property type="entry name" value="Aminopeptidase_N-like_N"/>
</dbReference>
<evidence type="ECO:0000256" key="3">
    <source>
        <dbReference type="ARBA" id="ARBA00022438"/>
    </source>
</evidence>
<dbReference type="PRINTS" id="PR00756">
    <property type="entry name" value="ALADIPTASE"/>
</dbReference>
<feature type="domain" description="Aminopeptidase N-like N-terminal" evidence="11">
    <location>
        <begin position="114"/>
        <end position="192"/>
    </location>
</feature>
<sequence length="851" mass="94119">MSDTNITRAEAAIRSAMLTVSGYEVDIDLTDVRNPDAATFGSITTVRFAAEAGADTWIDLIAPSVRRAVLNGDELDIASFTGTRLPLLELAADNVLLIEADCAYMRTGEGLHRFVDHVDDSVYLYTQFEVADSRRMFASFEQPDLKATFAFTVTAPEGWQIISNSPTPVPVALDRGLARWSFEPTPPISTYITALVAGPYHVVRDEYSGMGDTYPLAIFCRATLAQHLDADEVFTVTKQGFAHFETAFSTAYPFSKYDQIFVPEFNAGAMENAGCVTILEDYIFRSRVTDHAYEQRANTVLHELAHMWFGDLVTMTWWDDLWLNESFAEWAAHYASVGATRFSEAWTTFSIQRKGWAYRASQLSSTHPIAADMVDLEAVEVNFDGITYAQGASALRQLVAWVGEKEFLDGVRTYFDKHAWGNTQLSDLLTELERASGRDLSHWSESWLETAGVTLLRPEIELDDDGSYRAVTIVQEPPSSPPGIAAVLRPHRVALGLYESVDGRLERVRRLEIDVVGARTDVPELRGITQPDLLLINDDDLTFAKIRLDERSLRTVISSFATLEAPLPRALIWAATWDMLRDAEMATGDFLALFEAGLPSENDIGVVQTLLGQTKAAIEQFSGVGRRDGYRDRLAALSARLMVAAAPASDHQLAFARTFASAARTPEHAATLRAWLSGDAPEGLAIDTDLRWTLLHRLIALGAAEPSEIDAELERDDTATGRRQAATARGAIPTMAAKELAFATAVESNTLPNALLNATLAGFVQADHRELQRAFLERYFDAIPTVWKTRTNETAQTIVAGLYPALIIEQATIDMTDRFLERTDIPSGAERLIREGRDGIERSLRAQRLDS</sequence>
<dbReference type="FunFam" id="1.10.390.10:FF:000004">
    <property type="entry name" value="Aminopeptidase N"/>
    <property type="match status" value="1"/>
</dbReference>
<keyword evidence="6" id="KW-0378">Hydrolase</keyword>
<accession>A0A6J7BWL6</accession>
<keyword evidence="5" id="KW-0479">Metal-binding</keyword>
<keyword evidence="3" id="KW-0031">Aminopeptidase</keyword>
<keyword evidence="7" id="KW-0862">Zinc</keyword>
<evidence type="ECO:0000256" key="8">
    <source>
        <dbReference type="ARBA" id="ARBA00023049"/>
    </source>
</evidence>
<evidence type="ECO:0000259" key="9">
    <source>
        <dbReference type="Pfam" id="PF01433"/>
    </source>
</evidence>
<dbReference type="NCBIfam" id="TIGR02412">
    <property type="entry name" value="pepN_strep_liv"/>
    <property type="match status" value="1"/>
</dbReference>
<dbReference type="AlphaFoldDB" id="A0A6J7BWL6"/>
<dbReference type="GO" id="GO:0008270">
    <property type="term" value="F:zinc ion binding"/>
    <property type="evidence" value="ECO:0007669"/>
    <property type="project" value="InterPro"/>
</dbReference>
<dbReference type="GO" id="GO:0005615">
    <property type="term" value="C:extracellular space"/>
    <property type="evidence" value="ECO:0007669"/>
    <property type="project" value="TreeGrafter"/>
</dbReference>
<proteinExistence type="inferred from homology"/>
<dbReference type="GO" id="GO:0016020">
    <property type="term" value="C:membrane"/>
    <property type="evidence" value="ECO:0007669"/>
    <property type="project" value="TreeGrafter"/>
</dbReference>
<evidence type="ECO:0000256" key="2">
    <source>
        <dbReference type="ARBA" id="ARBA00010136"/>
    </source>
</evidence>
<evidence type="ECO:0000256" key="4">
    <source>
        <dbReference type="ARBA" id="ARBA00022670"/>
    </source>
</evidence>
<dbReference type="GO" id="GO:0070006">
    <property type="term" value="F:metalloaminopeptidase activity"/>
    <property type="evidence" value="ECO:0007669"/>
    <property type="project" value="TreeGrafter"/>
</dbReference>
<dbReference type="GO" id="GO:0006508">
    <property type="term" value="P:proteolysis"/>
    <property type="evidence" value="ECO:0007669"/>
    <property type="project" value="UniProtKB-KW"/>
</dbReference>
<dbReference type="Pfam" id="PF01433">
    <property type="entry name" value="Peptidase_M1"/>
    <property type="match status" value="1"/>
</dbReference>
<comment type="similarity">
    <text evidence="2">Belongs to the peptidase M1 family.</text>
</comment>
<dbReference type="InterPro" id="IPR050344">
    <property type="entry name" value="Peptidase_M1_aminopeptidases"/>
</dbReference>
<dbReference type="InterPro" id="IPR001930">
    <property type="entry name" value="Peptidase_M1"/>
</dbReference>
<evidence type="ECO:0000256" key="1">
    <source>
        <dbReference type="ARBA" id="ARBA00001947"/>
    </source>
</evidence>
<dbReference type="Pfam" id="PF11838">
    <property type="entry name" value="ERAP1_C"/>
    <property type="match status" value="1"/>
</dbReference>
<dbReference type="Gene3D" id="2.60.40.1730">
    <property type="entry name" value="tricorn interacting facor f3 domain"/>
    <property type="match status" value="1"/>
</dbReference>
<protein>
    <submittedName>
        <fullName evidence="12">Unannotated protein</fullName>
    </submittedName>
</protein>
<dbReference type="SUPFAM" id="SSF55486">
    <property type="entry name" value="Metalloproteases ('zincins'), catalytic domain"/>
    <property type="match status" value="1"/>
</dbReference>